<dbReference type="STRING" id="286115.A0A507DPQ7"/>
<evidence type="ECO:0000256" key="1">
    <source>
        <dbReference type="RuleBase" id="RU363021"/>
    </source>
</evidence>
<dbReference type="Proteomes" id="UP000317494">
    <property type="component" value="Unassembled WGS sequence"/>
</dbReference>
<keyword evidence="1" id="KW-0496">Mitochondrion</keyword>
<feature type="transmembrane region" description="Helical" evidence="1">
    <location>
        <begin position="118"/>
        <end position="136"/>
    </location>
</feature>
<dbReference type="GO" id="GO:0044284">
    <property type="term" value="C:mitochondrial crista junction"/>
    <property type="evidence" value="ECO:0007669"/>
    <property type="project" value="TreeGrafter"/>
</dbReference>
<keyword evidence="1" id="KW-1133">Transmembrane helix</keyword>
<dbReference type="EMBL" id="QEAN01000018">
    <property type="protein sequence ID" value="TPX53371.1"/>
    <property type="molecule type" value="Genomic_DNA"/>
</dbReference>
<keyword evidence="1" id="KW-0999">Mitochondrion inner membrane</keyword>
<evidence type="ECO:0000313" key="4">
    <source>
        <dbReference type="Proteomes" id="UP000317494"/>
    </source>
</evidence>
<feature type="transmembrane region" description="Helical" evidence="1">
    <location>
        <begin position="143"/>
        <end position="160"/>
    </location>
</feature>
<dbReference type="AlphaFoldDB" id="A0A507DPQ7"/>
<sequence>MMRYVRRMRPARLTKGHGLAMAIGITLLSTPSAMVHADTAVYKLQRTKPPIYDEPEKARVVHDDPSTLELVIRDSRHKVTNAFAGTRERVRTVTDEWIAYENKLKTIVAGYAGPDDRVLPGALYVTIGFFAGSILARNRSIMGRTLFPAALAAGTFIYYYPTMSRNLGNRVIRAQQNSSLPIKWQRDTGNAPLTIKSMWHTVQQQFGLAKEESAEVVHKIESMYTTRDKPGVEDTTTDLKPKRDGVGKPPDATVIHEEGRPKAS</sequence>
<accession>A0A507DPQ7</accession>
<dbReference type="GO" id="GO:0061617">
    <property type="term" value="C:MICOS complex"/>
    <property type="evidence" value="ECO:0007669"/>
    <property type="project" value="UniProtKB-UniRule"/>
</dbReference>
<comment type="function">
    <text evidence="1">Component of the MICOS complex, a large protein complex of the mitochondrial inner membrane that plays crucial roles in the maintenance of crista junctions, inner membrane architecture, and formation of contact sites to the outer membrane.</text>
</comment>
<dbReference type="PANTHER" id="PTHR28268">
    <property type="entry name" value="MICOS SUBUNIT MIC26"/>
    <property type="match status" value="1"/>
</dbReference>
<protein>
    <recommendedName>
        <fullName evidence="1">MICOS complex subunit</fullName>
    </recommendedName>
</protein>
<dbReference type="InterPro" id="IPR033181">
    <property type="entry name" value="Mic26_fungi"/>
</dbReference>
<proteinExistence type="predicted"/>
<feature type="region of interest" description="Disordered" evidence="2">
    <location>
        <begin position="227"/>
        <end position="264"/>
    </location>
</feature>
<organism evidence="3 4">
    <name type="scientific">Synchytrium endobioticum</name>
    <dbReference type="NCBI Taxonomy" id="286115"/>
    <lineage>
        <taxon>Eukaryota</taxon>
        <taxon>Fungi</taxon>
        <taxon>Fungi incertae sedis</taxon>
        <taxon>Chytridiomycota</taxon>
        <taxon>Chytridiomycota incertae sedis</taxon>
        <taxon>Chytridiomycetes</taxon>
        <taxon>Synchytriales</taxon>
        <taxon>Synchytriaceae</taxon>
        <taxon>Synchytrium</taxon>
    </lineage>
</organism>
<dbReference type="GO" id="GO:0042407">
    <property type="term" value="P:cristae formation"/>
    <property type="evidence" value="ECO:0007669"/>
    <property type="project" value="InterPro"/>
</dbReference>
<comment type="caution">
    <text evidence="3">The sequence shown here is derived from an EMBL/GenBank/DDBJ whole genome shotgun (WGS) entry which is preliminary data.</text>
</comment>
<feature type="compositionally biased region" description="Basic and acidic residues" evidence="2">
    <location>
        <begin position="254"/>
        <end position="264"/>
    </location>
</feature>
<reference evidence="3 4" key="1">
    <citation type="journal article" date="2019" name="Sci. Rep.">
        <title>Comparative genomics of chytrid fungi reveal insights into the obligate biotrophic and pathogenic lifestyle of Synchytrium endobioticum.</title>
        <authorList>
            <person name="van de Vossenberg B.T.L.H."/>
            <person name="Warris S."/>
            <person name="Nguyen H.D.T."/>
            <person name="van Gent-Pelzer M.P.E."/>
            <person name="Joly D.L."/>
            <person name="van de Geest H.C."/>
            <person name="Bonants P.J.M."/>
            <person name="Smith D.S."/>
            <person name="Levesque C.A."/>
            <person name="van der Lee T.A.J."/>
        </authorList>
    </citation>
    <scope>NUCLEOTIDE SEQUENCE [LARGE SCALE GENOMIC DNA]</scope>
    <source>
        <strain evidence="3 4">MB42</strain>
    </source>
</reference>
<comment type="subcellular location">
    <subcellularLocation>
        <location evidence="1">Mitochondrion inner membrane</location>
    </subcellularLocation>
</comment>
<comment type="subunit">
    <text evidence="1">Component of the mitochondrial contact site and cristae organizing system (MICOS) complex.</text>
</comment>
<evidence type="ECO:0000313" key="3">
    <source>
        <dbReference type="EMBL" id="TPX53371.1"/>
    </source>
</evidence>
<dbReference type="VEuPathDB" id="FungiDB:SeMB42_g00850"/>
<gene>
    <name evidence="3" type="ORF">SeMB42_g00850</name>
</gene>
<dbReference type="InterPro" id="IPR019166">
    <property type="entry name" value="MIC26/MIC27"/>
</dbReference>
<evidence type="ECO:0000256" key="2">
    <source>
        <dbReference type="SAM" id="MobiDB-lite"/>
    </source>
</evidence>
<dbReference type="PANTHER" id="PTHR28268:SF1">
    <property type="entry name" value="MICOS SUBUNIT MIC26"/>
    <property type="match status" value="1"/>
</dbReference>
<keyword evidence="4" id="KW-1185">Reference proteome</keyword>
<dbReference type="Pfam" id="PF09769">
    <property type="entry name" value="ApoO"/>
    <property type="match status" value="1"/>
</dbReference>
<keyword evidence="1" id="KW-0812">Transmembrane</keyword>
<feature type="compositionally biased region" description="Basic and acidic residues" evidence="2">
    <location>
        <begin position="227"/>
        <end position="246"/>
    </location>
</feature>
<name>A0A507DPQ7_9FUNG</name>
<keyword evidence="1" id="KW-0472">Membrane</keyword>